<keyword evidence="3" id="KW-1185">Reference proteome</keyword>
<sequence>MSLQHLLNLSTMENTSFKTSQYASAVLLIVSSIGLVTYQVVSINDVATGLLFYVAQAFLFAASIFGLNHYVNIISKRLPS</sequence>
<evidence type="ECO:0000256" key="1">
    <source>
        <dbReference type="SAM" id="Phobius"/>
    </source>
</evidence>
<keyword evidence="1" id="KW-0472">Membrane</keyword>
<reference evidence="2 3" key="1">
    <citation type="journal article" date="2010" name="Microb. Ecol.">
        <title>Comparative genome analysis of Prevotella ruminicola and Prevotella bryantii: insights into their environmental niche.</title>
        <authorList>
            <consortium name="North American Consortium for Rumen Bacteria"/>
            <person name="Purushe J."/>
            <person name="Fouts D.E."/>
            <person name="Morrison M."/>
            <person name="White B.A."/>
            <person name="Mackie R.I."/>
            <person name="Coutinho P.M."/>
            <person name="Henrissat B."/>
            <person name="Nelson K.E."/>
        </authorList>
    </citation>
    <scope>NUCLEOTIDE SEQUENCE [LARGE SCALE GENOMIC DNA]</scope>
    <source>
        <strain evidence="3">ATCC 19189 / JCM 8958 / 23</strain>
    </source>
</reference>
<gene>
    <name evidence="2" type="ordered locus">PRU_0853</name>
</gene>
<name>D5EZB5_XYLR2</name>
<dbReference type="KEGG" id="pru:PRU_0853"/>
<keyword evidence="1" id="KW-0812">Transmembrane</keyword>
<feature type="transmembrane region" description="Helical" evidence="1">
    <location>
        <begin position="50"/>
        <end position="71"/>
    </location>
</feature>
<proteinExistence type="predicted"/>
<feature type="transmembrane region" description="Helical" evidence="1">
    <location>
        <begin position="21"/>
        <end position="38"/>
    </location>
</feature>
<dbReference type="Proteomes" id="UP000000927">
    <property type="component" value="Chromosome"/>
</dbReference>
<dbReference type="HOGENOM" id="CLU_2586834_0_0_10"/>
<dbReference type="EMBL" id="CP002006">
    <property type="protein sequence ID" value="ADE81287.1"/>
    <property type="molecule type" value="Genomic_DNA"/>
</dbReference>
<keyword evidence="1" id="KW-1133">Transmembrane helix</keyword>
<dbReference type="AlphaFoldDB" id="D5EZB5"/>
<protein>
    <submittedName>
        <fullName evidence="2">Membrane protein</fullName>
    </submittedName>
</protein>
<accession>D5EZB5</accession>
<organism evidence="2 3">
    <name type="scientific">Xylanibacter ruminicola (strain ATCC 19189 / DSM 19721 / CIP 105475 / JCM 8958 / 23)</name>
    <name type="common">Prevotella ruminicola</name>
    <dbReference type="NCBI Taxonomy" id="264731"/>
    <lineage>
        <taxon>Bacteria</taxon>
        <taxon>Pseudomonadati</taxon>
        <taxon>Bacteroidota</taxon>
        <taxon>Bacteroidia</taxon>
        <taxon>Bacteroidales</taxon>
        <taxon>Prevotellaceae</taxon>
        <taxon>Xylanibacter</taxon>
    </lineage>
</organism>
<evidence type="ECO:0000313" key="2">
    <source>
        <dbReference type="EMBL" id="ADE81287.1"/>
    </source>
</evidence>
<dbReference type="STRING" id="264731.PRU_0853"/>
<evidence type="ECO:0000313" key="3">
    <source>
        <dbReference type="Proteomes" id="UP000000927"/>
    </source>
</evidence>